<organism evidence="2 3">
    <name type="scientific">Rhododendron simsii</name>
    <name type="common">Sims's rhododendron</name>
    <dbReference type="NCBI Taxonomy" id="118357"/>
    <lineage>
        <taxon>Eukaryota</taxon>
        <taxon>Viridiplantae</taxon>
        <taxon>Streptophyta</taxon>
        <taxon>Embryophyta</taxon>
        <taxon>Tracheophyta</taxon>
        <taxon>Spermatophyta</taxon>
        <taxon>Magnoliopsida</taxon>
        <taxon>eudicotyledons</taxon>
        <taxon>Gunneridae</taxon>
        <taxon>Pentapetalae</taxon>
        <taxon>asterids</taxon>
        <taxon>Ericales</taxon>
        <taxon>Ericaceae</taxon>
        <taxon>Ericoideae</taxon>
        <taxon>Rhodoreae</taxon>
        <taxon>Rhododendron</taxon>
    </lineage>
</organism>
<evidence type="ECO:0000313" key="3">
    <source>
        <dbReference type="Proteomes" id="UP000626092"/>
    </source>
</evidence>
<name>A0A834GX64_RHOSS</name>
<feature type="region of interest" description="Disordered" evidence="1">
    <location>
        <begin position="21"/>
        <end position="94"/>
    </location>
</feature>
<comment type="caution">
    <text evidence="2">The sequence shown here is derived from an EMBL/GenBank/DDBJ whole genome shotgun (WGS) entry which is preliminary data.</text>
</comment>
<feature type="region of interest" description="Disordered" evidence="1">
    <location>
        <begin position="193"/>
        <end position="235"/>
    </location>
</feature>
<feature type="compositionally biased region" description="Low complexity" evidence="1">
    <location>
        <begin position="193"/>
        <end position="204"/>
    </location>
</feature>
<keyword evidence="3" id="KW-1185">Reference proteome</keyword>
<evidence type="ECO:0000256" key="1">
    <source>
        <dbReference type="SAM" id="MobiDB-lite"/>
    </source>
</evidence>
<dbReference type="EMBL" id="WJXA01000005">
    <property type="protein sequence ID" value="KAF7143435.1"/>
    <property type="molecule type" value="Genomic_DNA"/>
</dbReference>
<dbReference type="AlphaFoldDB" id="A0A834GX64"/>
<protein>
    <submittedName>
        <fullName evidence="2">Uncharacterized protein</fullName>
    </submittedName>
</protein>
<dbReference type="PANTHER" id="PTHR33527:SF14">
    <property type="entry name" value="OS07G0274300 PROTEIN"/>
    <property type="match status" value="1"/>
</dbReference>
<feature type="compositionally biased region" description="Polar residues" evidence="1">
    <location>
        <begin position="224"/>
        <end position="235"/>
    </location>
</feature>
<reference evidence="2" key="1">
    <citation type="submission" date="2019-11" db="EMBL/GenBank/DDBJ databases">
        <authorList>
            <person name="Liu Y."/>
            <person name="Hou J."/>
            <person name="Li T.-Q."/>
            <person name="Guan C.-H."/>
            <person name="Wu X."/>
            <person name="Wu H.-Z."/>
            <person name="Ling F."/>
            <person name="Zhang R."/>
            <person name="Shi X.-G."/>
            <person name="Ren J.-P."/>
            <person name="Chen E.-F."/>
            <person name="Sun J.-M."/>
        </authorList>
    </citation>
    <scope>NUCLEOTIDE SEQUENCE</scope>
    <source>
        <strain evidence="2">Adult_tree_wgs_1</strain>
        <tissue evidence="2">Leaves</tissue>
    </source>
</reference>
<evidence type="ECO:0000313" key="2">
    <source>
        <dbReference type="EMBL" id="KAF7143435.1"/>
    </source>
</evidence>
<feature type="compositionally biased region" description="Acidic residues" evidence="1">
    <location>
        <begin position="46"/>
        <end position="59"/>
    </location>
</feature>
<accession>A0A834GX64</accession>
<dbReference type="PANTHER" id="PTHR33527">
    <property type="entry name" value="OS07G0274300 PROTEIN"/>
    <property type="match status" value="1"/>
</dbReference>
<dbReference type="OrthoDB" id="1882251at2759"/>
<proteinExistence type="predicted"/>
<gene>
    <name evidence="2" type="ORF">RHSIM_Rhsim05G0007600</name>
</gene>
<feature type="compositionally biased region" description="Acidic residues" evidence="1">
    <location>
        <begin position="74"/>
        <end position="83"/>
    </location>
</feature>
<sequence length="772" mass="85796">MSIALDSNRIERPGFCHGMSFGSPFDSPGSGMPAAGIFSGDRLLTEDEPSAVELEEEVAADLSSSSSIGRDSDTSDGDGDSGEGEVQSSCKGPLNNLDALEEGLPIKRGISKFYGGKSKSFTSLADAVSCSSIKEIVKPEDAYTRKRKNLLAHSTLWDKNRHYPPKSNSFGMSKRSASSRSTLALAASLSGYESKNNSENSKLSSPPPILCRPPLHPHGRRSPCNESLTTSPQQNLSPWRSFSLSDLQCAAATTPCITGIEIISGDKDERLLYGLQLLQPNSVQAKGLEDGGIYQLVAHFLELLLSWWLNKLNAGYLCCLSSPARQEKDHLNINGYVDSFARAISPLGHEVVIRESGTLIVWFHGRHVRVVQVADNFSSAILSSMNTTSHYLLPWNCSDLRHGFQRNITSAIVRTPFQKDAGTTQFKVVKSDSEAFQKLPEVKLDSSHECFLIPSGFLSTSGGMFANMLLVSMAATTIFITSEEFKLFHNIDRRLYTHLTKDLYRDPVESMRVMALWLWLERSSCFTRIIKRILSLPLILINELADEAVTCLNCLTSKPFLTLSDSNDIPLTQNLMSNEISLQYFHENRLTAIQGITKTITEVCVRALSDIMHEAMERNSAQNLAETQMLVSSLVQPGFDRLRIGEFEIRAKPPHEVTVVHPDDRTMFVTFSKGYPVGEREIREFFTQIYGDCIESLYMQEVQVGEQSLFSRIVFYSPSFIDLILKGEGKVKFTINGKHVWMRKFVPKHRALLPPPLLPRPGVIGSSYPRSV</sequence>
<feature type="compositionally biased region" description="Pro residues" evidence="1">
    <location>
        <begin position="205"/>
        <end position="214"/>
    </location>
</feature>
<dbReference type="Proteomes" id="UP000626092">
    <property type="component" value="Unassembled WGS sequence"/>
</dbReference>
<feature type="compositionally biased region" description="Low complexity" evidence="1">
    <location>
        <begin position="21"/>
        <end position="33"/>
    </location>
</feature>
<feature type="compositionally biased region" description="Low complexity" evidence="1">
    <location>
        <begin position="60"/>
        <end position="69"/>
    </location>
</feature>